<sequence>MADALGDEWWLSEKDVEDTEIETERKNKRRKGEDVEGHLENNSSKQIKLSDDGPNESKAKKRRKKSKIESISTKLHGSEAPNVLWSTFCDSTAGSLTTLELEDVSIDDSCCLVDDSIHSGSLNELLSYLNNVVPQWTRDVDKLNNKGDHGSPLLLFVSSAATRVVELNRAATEFKGKCKTVKLFAKHMKVSEQERFLESQVVHFGIGTPSRILKLIQNDSLKTKRLKYVILDWTWRDQKLRRMIDIPEVRGELISLLKDFIFPLAKASKLKIGLF</sequence>
<dbReference type="InterPro" id="IPR027417">
    <property type="entry name" value="P-loop_NTPase"/>
</dbReference>
<keyword evidence="3" id="KW-1185">Reference proteome</keyword>
<evidence type="ECO:0000313" key="3">
    <source>
        <dbReference type="Proteomes" id="UP001159428"/>
    </source>
</evidence>
<dbReference type="AlphaFoldDB" id="A0AAU9WQJ5"/>
<comment type="caution">
    <text evidence="2">The sequence shown here is derived from an EMBL/GenBank/DDBJ whole genome shotgun (WGS) entry which is preliminary data.</text>
</comment>
<feature type="compositionally biased region" description="Basic and acidic residues" evidence="1">
    <location>
        <begin position="48"/>
        <end position="58"/>
    </location>
</feature>
<dbReference type="GO" id="GO:0030686">
    <property type="term" value="C:90S preribosome"/>
    <property type="evidence" value="ECO:0007669"/>
    <property type="project" value="TreeGrafter"/>
</dbReference>
<dbReference type="InterPro" id="IPR032704">
    <property type="entry name" value="Cms1"/>
</dbReference>
<evidence type="ECO:0000256" key="1">
    <source>
        <dbReference type="SAM" id="MobiDB-lite"/>
    </source>
</evidence>
<evidence type="ECO:0008006" key="4">
    <source>
        <dbReference type="Google" id="ProtNLM"/>
    </source>
</evidence>
<name>A0AAU9WQJ5_9CNID</name>
<dbReference type="PANTHER" id="PTHR24030:SF0">
    <property type="entry name" value="PROTEIN CMSS1"/>
    <property type="match status" value="1"/>
</dbReference>
<organism evidence="2 3">
    <name type="scientific">Pocillopora meandrina</name>
    <dbReference type="NCBI Taxonomy" id="46732"/>
    <lineage>
        <taxon>Eukaryota</taxon>
        <taxon>Metazoa</taxon>
        <taxon>Cnidaria</taxon>
        <taxon>Anthozoa</taxon>
        <taxon>Hexacorallia</taxon>
        <taxon>Scleractinia</taxon>
        <taxon>Astrocoeniina</taxon>
        <taxon>Pocilloporidae</taxon>
        <taxon>Pocillopora</taxon>
    </lineage>
</organism>
<protein>
    <recommendedName>
        <fullName evidence="4">Protein CMSS1</fullName>
    </recommendedName>
</protein>
<reference evidence="2 3" key="1">
    <citation type="submission" date="2022-05" db="EMBL/GenBank/DDBJ databases">
        <authorList>
            <consortium name="Genoscope - CEA"/>
            <person name="William W."/>
        </authorList>
    </citation>
    <scope>NUCLEOTIDE SEQUENCE [LARGE SCALE GENOMIC DNA]</scope>
</reference>
<dbReference type="Proteomes" id="UP001159428">
    <property type="component" value="Unassembled WGS sequence"/>
</dbReference>
<dbReference type="Pfam" id="PF14617">
    <property type="entry name" value="CMS1"/>
    <property type="match status" value="1"/>
</dbReference>
<feature type="region of interest" description="Disordered" evidence="1">
    <location>
        <begin position="16"/>
        <end position="72"/>
    </location>
</feature>
<proteinExistence type="predicted"/>
<dbReference type="GO" id="GO:0005634">
    <property type="term" value="C:nucleus"/>
    <property type="evidence" value="ECO:0007669"/>
    <property type="project" value="TreeGrafter"/>
</dbReference>
<dbReference type="PANTHER" id="PTHR24030">
    <property type="entry name" value="PROTEIN CMSS1"/>
    <property type="match status" value="1"/>
</dbReference>
<gene>
    <name evidence="2" type="ORF">PMEA_00008756</name>
</gene>
<dbReference type="Gene3D" id="3.40.50.300">
    <property type="entry name" value="P-loop containing nucleotide triphosphate hydrolases"/>
    <property type="match status" value="1"/>
</dbReference>
<evidence type="ECO:0000313" key="2">
    <source>
        <dbReference type="EMBL" id="CAH3121654.1"/>
    </source>
</evidence>
<accession>A0AAU9WQJ5</accession>
<dbReference type="EMBL" id="CALNXJ010000018">
    <property type="protein sequence ID" value="CAH3121654.1"/>
    <property type="molecule type" value="Genomic_DNA"/>
</dbReference>